<evidence type="ECO:0000313" key="3">
    <source>
        <dbReference type="EMBL" id="CBZ25168.1"/>
    </source>
</evidence>
<evidence type="ECO:0000256" key="1">
    <source>
        <dbReference type="SAM" id="MobiDB-lite"/>
    </source>
</evidence>
<accession>E9AQE9</accession>
<evidence type="ECO:0000256" key="2">
    <source>
        <dbReference type="SAM" id="SignalP"/>
    </source>
</evidence>
<name>E9AQE9_LEIMU</name>
<evidence type="ECO:0000313" key="4">
    <source>
        <dbReference type="Proteomes" id="UP000007259"/>
    </source>
</evidence>
<reference evidence="3 4" key="1">
    <citation type="journal article" date="2011" name="Genome Res.">
        <title>Chromosome and gene copy number variation allow major structural change between species and strains of Leishmania.</title>
        <authorList>
            <person name="Rogers M.B."/>
            <person name="Hilley J.D."/>
            <person name="Dickens N.J."/>
            <person name="Wilkes J."/>
            <person name="Bates P.A."/>
            <person name="Depledge D.P."/>
            <person name="Harris D."/>
            <person name="Her Y."/>
            <person name="Herzyk P."/>
            <person name="Imamura H."/>
            <person name="Otto T.D."/>
            <person name="Sanders M."/>
            <person name="Seeger K."/>
            <person name="Dujardin J.C."/>
            <person name="Berriman M."/>
            <person name="Smith D.F."/>
            <person name="Hertz-Fowler C."/>
            <person name="Mottram J.C."/>
        </authorList>
    </citation>
    <scope>NUCLEOTIDE SEQUENCE [LARGE SCALE GENOMIC DNA]</scope>
    <source>
        <strain evidence="3 4">MHOM/GT/2001/U1103</strain>
    </source>
</reference>
<dbReference type="RefSeq" id="XP_003873676.1">
    <property type="nucleotide sequence ID" value="XM_003873627.1"/>
</dbReference>
<keyword evidence="4" id="KW-1185">Reference proteome</keyword>
<dbReference type="OMA" id="SHHERPG"/>
<dbReference type="KEGG" id="lmi:LMXM_15_1520"/>
<feature type="compositionally biased region" description="Basic and acidic residues" evidence="1">
    <location>
        <begin position="69"/>
        <end position="84"/>
    </location>
</feature>
<dbReference type="OrthoDB" id="266052at2759"/>
<feature type="region of interest" description="Disordered" evidence="1">
    <location>
        <begin position="47"/>
        <end position="95"/>
    </location>
</feature>
<feature type="signal peptide" evidence="2">
    <location>
        <begin position="1"/>
        <end position="18"/>
    </location>
</feature>
<sequence length="95" mass="10665">MCAYQLLLPQVLVRLSIATLSVFSSLLSNNLSHTFVLCVIPKMPPKQYDDNSDSVPPHDRAEALAMEYETSHHERPGTKKHNETPSHQGKPKSVR</sequence>
<proteinExistence type="predicted"/>
<dbReference type="GeneID" id="13449701"/>
<evidence type="ECO:0008006" key="5">
    <source>
        <dbReference type="Google" id="ProtNLM"/>
    </source>
</evidence>
<feature type="chain" id="PRO_5003236266" description="Secreted protein" evidence="2">
    <location>
        <begin position="19"/>
        <end position="95"/>
    </location>
</feature>
<protein>
    <recommendedName>
        <fullName evidence="5">Secreted protein</fullName>
    </recommendedName>
</protein>
<keyword evidence="2" id="KW-0732">Signal</keyword>
<dbReference type="AlphaFoldDB" id="E9AQE9"/>
<organism evidence="3 4">
    <name type="scientific">Leishmania mexicana (strain MHOM/GT/2001/U1103)</name>
    <dbReference type="NCBI Taxonomy" id="929439"/>
    <lineage>
        <taxon>Eukaryota</taxon>
        <taxon>Discoba</taxon>
        <taxon>Euglenozoa</taxon>
        <taxon>Kinetoplastea</taxon>
        <taxon>Metakinetoplastina</taxon>
        <taxon>Trypanosomatida</taxon>
        <taxon>Trypanosomatidae</taxon>
        <taxon>Leishmaniinae</taxon>
        <taxon>Leishmania</taxon>
    </lineage>
</organism>
<dbReference type="EMBL" id="FR799568">
    <property type="protein sequence ID" value="CBZ25168.1"/>
    <property type="molecule type" value="Genomic_DNA"/>
</dbReference>
<gene>
    <name evidence="3" type="ORF">LMXM_15_1520</name>
</gene>
<dbReference type="VEuPathDB" id="TriTrypDB:LmxM.15.1520"/>
<dbReference type="Proteomes" id="UP000007259">
    <property type="component" value="Chromosome 15"/>
</dbReference>